<feature type="transmembrane region" description="Helical" evidence="5">
    <location>
        <begin position="146"/>
        <end position="168"/>
    </location>
</feature>
<accession>A0A915CR06</accession>
<name>A0A915CR06_9BILA</name>
<dbReference type="InterPro" id="IPR000276">
    <property type="entry name" value="GPCR_Rhodpsn"/>
</dbReference>
<dbReference type="Gene3D" id="1.20.1070.10">
    <property type="entry name" value="Rhodopsin 7-helix transmembrane proteins"/>
    <property type="match status" value="1"/>
</dbReference>
<evidence type="ECO:0000313" key="7">
    <source>
        <dbReference type="Proteomes" id="UP000887574"/>
    </source>
</evidence>
<keyword evidence="2 5" id="KW-0812">Transmembrane</keyword>
<protein>
    <submittedName>
        <fullName evidence="8">G-protein coupled receptors family 1 profile domain-containing protein</fullName>
    </submittedName>
</protein>
<evidence type="ECO:0000256" key="1">
    <source>
        <dbReference type="ARBA" id="ARBA00004370"/>
    </source>
</evidence>
<dbReference type="AlphaFoldDB" id="A0A915CR06"/>
<organism evidence="7 8">
    <name type="scientific">Ditylenchus dipsaci</name>
    <dbReference type="NCBI Taxonomy" id="166011"/>
    <lineage>
        <taxon>Eukaryota</taxon>
        <taxon>Metazoa</taxon>
        <taxon>Ecdysozoa</taxon>
        <taxon>Nematoda</taxon>
        <taxon>Chromadorea</taxon>
        <taxon>Rhabditida</taxon>
        <taxon>Tylenchina</taxon>
        <taxon>Tylenchomorpha</taxon>
        <taxon>Sphaerularioidea</taxon>
        <taxon>Anguinidae</taxon>
        <taxon>Anguininae</taxon>
        <taxon>Ditylenchus</taxon>
    </lineage>
</organism>
<evidence type="ECO:0000256" key="3">
    <source>
        <dbReference type="ARBA" id="ARBA00022989"/>
    </source>
</evidence>
<reference evidence="8" key="1">
    <citation type="submission" date="2022-11" db="UniProtKB">
        <authorList>
            <consortium name="WormBaseParasite"/>
        </authorList>
    </citation>
    <scope>IDENTIFICATION</scope>
</reference>
<evidence type="ECO:0000259" key="6">
    <source>
        <dbReference type="PROSITE" id="PS50262"/>
    </source>
</evidence>
<sequence>MSKGNASEICLNERQMLLSANQVEMVVLGYLVPLLILFGVTGNLINLTVLMAKGMKTRSNTLLATLAIADMAFLLFMLPHCMAHYKWLAFNNIFRQFYFTSKMHLIAFLNWSSAAAIWLILTICMERLIGIRYPLSVRKHRAKHTHLLILGIVMFTGLLTFTTTSVMTASSSHFVIALKYTLFVFLWTLICKWPKNISNTHSNLLRYYVRWSQPINAVFVVFLPTVVVVLSNILLIHTLRQRQKLLLCSTHENIVSVSALPSNLVSRSSLQAKQAQSSSLQIRVEHKVTFTVCAIVSCFTITQAPSAIVTLATGFIEIDISKYQMHLITITTFMIAVGKSLNFVLFCLSSANFRQRLMAMMKARFDKSNSNRRNADTDVNSTLITRHTDTSLRNSFKNAKKKCCKALSLNTAIKDNRPICSIRWQKVPQSVQLGKNRAASDL</sequence>
<dbReference type="PANTHER" id="PTHR46895:SF3">
    <property type="entry name" value="G-PROTEIN COUPLED RECEPTOR F59B2.13-RELATED"/>
    <property type="match status" value="1"/>
</dbReference>
<evidence type="ECO:0000313" key="8">
    <source>
        <dbReference type="WBParaSite" id="jg11282"/>
    </source>
</evidence>
<feature type="transmembrane region" description="Helical" evidence="5">
    <location>
        <begin position="62"/>
        <end position="85"/>
    </location>
</feature>
<feature type="transmembrane region" description="Helical" evidence="5">
    <location>
        <begin position="27"/>
        <end position="50"/>
    </location>
</feature>
<proteinExistence type="predicted"/>
<feature type="domain" description="G-protein coupled receptors family 1 profile" evidence="6">
    <location>
        <begin position="42"/>
        <end position="346"/>
    </location>
</feature>
<dbReference type="Pfam" id="PF00001">
    <property type="entry name" value="7tm_1"/>
    <property type="match status" value="1"/>
</dbReference>
<feature type="transmembrane region" description="Helical" evidence="5">
    <location>
        <begin position="327"/>
        <end position="353"/>
    </location>
</feature>
<dbReference type="PANTHER" id="PTHR46895">
    <property type="entry name" value="PROTEIN CBG20548-RELATED"/>
    <property type="match status" value="1"/>
</dbReference>
<feature type="transmembrane region" description="Helical" evidence="5">
    <location>
        <begin position="105"/>
        <end position="125"/>
    </location>
</feature>
<dbReference type="GO" id="GO:0016020">
    <property type="term" value="C:membrane"/>
    <property type="evidence" value="ECO:0007669"/>
    <property type="project" value="UniProtKB-SubCell"/>
</dbReference>
<dbReference type="Proteomes" id="UP000887574">
    <property type="component" value="Unplaced"/>
</dbReference>
<feature type="transmembrane region" description="Helical" evidence="5">
    <location>
        <begin position="215"/>
        <end position="236"/>
    </location>
</feature>
<dbReference type="PRINTS" id="PR00237">
    <property type="entry name" value="GPCRRHODOPSN"/>
</dbReference>
<dbReference type="PROSITE" id="PS50262">
    <property type="entry name" value="G_PROTEIN_RECEP_F1_2"/>
    <property type="match status" value="1"/>
</dbReference>
<keyword evidence="4 5" id="KW-0472">Membrane</keyword>
<evidence type="ECO:0000256" key="2">
    <source>
        <dbReference type="ARBA" id="ARBA00022692"/>
    </source>
</evidence>
<dbReference type="WBParaSite" id="jg11282">
    <property type="protein sequence ID" value="jg11282"/>
    <property type="gene ID" value="jg11282"/>
</dbReference>
<dbReference type="SUPFAM" id="SSF81321">
    <property type="entry name" value="Family A G protein-coupled receptor-like"/>
    <property type="match status" value="1"/>
</dbReference>
<evidence type="ECO:0000256" key="4">
    <source>
        <dbReference type="ARBA" id="ARBA00023136"/>
    </source>
</evidence>
<keyword evidence="3 5" id="KW-1133">Transmembrane helix</keyword>
<dbReference type="GO" id="GO:0004930">
    <property type="term" value="F:G protein-coupled receptor activity"/>
    <property type="evidence" value="ECO:0007669"/>
    <property type="project" value="InterPro"/>
</dbReference>
<comment type="subcellular location">
    <subcellularLocation>
        <location evidence="1">Membrane</location>
    </subcellularLocation>
</comment>
<keyword evidence="7" id="KW-1185">Reference proteome</keyword>
<dbReference type="InterPro" id="IPR017452">
    <property type="entry name" value="GPCR_Rhodpsn_7TM"/>
</dbReference>
<evidence type="ECO:0000256" key="5">
    <source>
        <dbReference type="SAM" id="Phobius"/>
    </source>
</evidence>
<dbReference type="CDD" id="cd14978">
    <property type="entry name" value="7tmA_FMRFamide_R-like"/>
    <property type="match status" value="1"/>
</dbReference>